<gene>
    <name evidence="2" type="ORF">GCM10022416_08040</name>
</gene>
<comment type="caution">
    <text evidence="2">The sequence shown here is derived from an EMBL/GenBank/DDBJ whole genome shotgun (WGS) entry which is preliminary data.</text>
</comment>
<feature type="compositionally biased region" description="Basic and acidic residues" evidence="1">
    <location>
        <begin position="72"/>
        <end position="96"/>
    </location>
</feature>
<sequence length="166" mass="18112">MAHQGDGEPSVYEEIGDRLKKEFVGVHPPETVTRCVAAARYGAQEVTGAAAPGLVEKIARKHLQVLAMVAAEKQRAERRRAERRQAERREDGRADGPETGPGTGQEAQARHHADGAAAGEVRGRHRIERRPDGRAMPPPDDGEERRRDEGRTDLPHTPRSATGNAP</sequence>
<reference evidence="3" key="1">
    <citation type="journal article" date="2019" name="Int. J. Syst. Evol. Microbiol.">
        <title>The Global Catalogue of Microorganisms (GCM) 10K type strain sequencing project: providing services to taxonomists for standard genome sequencing and annotation.</title>
        <authorList>
            <consortium name="The Broad Institute Genomics Platform"/>
            <consortium name="The Broad Institute Genome Sequencing Center for Infectious Disease"/>
            <person name="Wu L."/>
            <person name="Ma J."/>
        </authorList>
    </citation>
    <scope>NUCLEOTIDE SEQUENCE [LARGE SCALE GENOMIC DNA]</scope>
    <source>
        <strain evidence="3">JCM 17316</strain>
    </source>
</reference>
<dbReference type="Proteomes" id="UP001500266">
    <property type="component" value="Unassembled WGS sequence"/>
</dbReference>
<proteinExistence type="predicted"/>
<evidence type="ECO:0000313" key="3">
    <source>
        <dbReference type="Proteomes" id="UP001500266"/>
    </source>
</evidence>
<protein>
    <submittedName>
        <fullName evidence="2">Uncharacterized protein</fullName>
    </submittedName>
</protein>
<accession>A0ABP7Y4E3</accession>
<organism evidence="2 3">
    <name type="scientific">Actinomadura keratinilytica</name>
    <dbReference type="NCBI Taxonomy" id="547461"/>
    <lineage>
        <taxon>Bacteria</taxon>
        <taxon>Bacillati</taxon>
        <taxon>Actinomycetota</taxon>
        <taxon>Actinomycetes</taxon>
        <taxon>Streptosporangiales</taxon>
        <taxon>Thermomonosporaceae</taxon>
        <taxon>Actinomadura</taxon>
    </lineage>
</organism>
<keyword evidence="3" id="KW-1185">Reference proteome</keyword>
<evidence type="ECO:0000256" key="1">
    <source>
        <dbReference type="SAM" id="MobiDB-lite"/>
    </source>
</evidence>
<name>A0ABP7Y4E3_9ACTN</name>
<evidence type="ECO:0000313" key="2">
    <source>
        <dbReference type="EMBL" id="GAA4130435.1"/>
    </source>
</evidence>
<dbReference type="EMBL" id="BAABDO010000007">
    <property type="protein sequence ID" value="GAA4130435.1"/>
    <property type="molecule type" value="Genomic_DNA"/>
</dbReference>
<feature type="region of interest" description="Disordered" evidence="1">
    <location>
        <begin position="72"/>
        <end position="166"/>
    </location>
</feature>
<feature type="compositionally biased region" description="Basic and acidic residues" evidence="1">
    <location>
        <begin position="143"/>
        <end position="156"/>
    </location>
</feature>